<gene>
    <name evidence="5" type="ORF">C5Y93_22490</name>
</gene>
<keyword evidence="1" id="KW-0805">Transcription regulation</keyword>
<sequence length="333" mass="36977">MNESGKPHGCERRRVVTIRKFREFETYADAVRDADLQMTLPRLQRPQWEIHAFAVADFHLQFGCEGGGNLMEGTARSDGTFLYLPLAGLQRANGTPMRRESILVVAPGCDFTISVLEEHQWCSIYVPTSVIARNIVYDAPCYASFAGACVVELEADEIAELRARLTRLRRTVGAAPELPPDRGSGRWMRRQLKTVCRKLLAADTSCGASTGRPPLVRSELARILRDQIACRGAEDLTIEDLATAADVSQRTLRTFFLEYFGVPPSRYLTIRRLNQVRSALRKGDPDETTVTAVAARFGFWHLGRFAGAYAKLFGEAPSDTLHAVGRRAAAECV</sequence>
<name>A0A2S8GHN0_9BACT</name>
<accession>A0A2S8GHN0</accession>
<dbReference type="PANTHER" id="PTHR46796">
    <property type="entry name" value="HTH-TYPE TRANSCRIPTIONAL ACTIVATOR RHAS-RELATED"/>
    <property type="match status" value="1"/>
</dbReference>
<feature type="domain" description="HTH araC/xylS-type" evidence="4">
    <location>
        <begin position="218"/>
        <end position="323"/>
    </location>
</feature>
<evidence type="ECO:0000256" key="3">
    <source>
        <dbReference type="ARBA" id="ARBA00023163"/>
    </source>
</evidence>
<protein>
    <recommendedName>
        <fullName evidence="4">HTH araC/xylS-type domain-containing protein</fullName>
    </recommendedName>
</protein>
<dbReference type="SUPFAM" id="SSF46689">
    <property type="entry name" value="Homeodomain-like"/>
    <property type="match status" value="1"/>
</dbReference>
<dbReference type="SMART" id="SM00342">
    <property type="entry name" value="HTH_ARAC"/>
    <property type="match status" value="1"/>
</dbReference>
<dbReference type="InterPro" id="IPR018062">
    <property type="entry name" value="HTH_AraC-typ_CS"/>
</dbReference>
<dbReference type="InterPro" id="IPR050204">
    <property type="entry name" value="AraC_XylS_family_regulators"/>
</dbReference>
<evidence type="ECO:0000256" key="1">
    <source>
        <dbReference type="ARBA" id="ARBA00023015"/>
    </source>
</evidence>
<dbReference type="PROSITE" id="PS00041">
    <property type="entry name" value="HTH_ARAC_FAMILY_1"/>
    <property type="match status" value="1"/>
</dbReference>
<evidence type="ECO:0000256" key="2">
    <source>
        <dbReference type="ARBA" id="ARBA00023125"/>
    </source>
</evidence>
<dbReference type="EMBL" id="PUHZ01000022">
    <property type="protein sequence ID" value="PQO43953.1"/>
    <property type="molecule type" value="Genomic_DNA"/>
</dbReference>
<evidence type="ECO:0000313" key="6">
    <source>
        <dbReference type="Proteomes" id="UP000237819"/>
    </source>
</evidence>
<dbReference type="InterPro" id="IPR018060">
    <property type="entry name" value="HTH_AraC"/>
</dbReference>
<keyword evidence="3" id="KW-0804">Transcription</keyword>
<comment type="caution">
    <text evidence="5">The sequence shown here is derived from an EMBL/GenBank/DDBJ whole genome shotgun (WGS) entry which is preliminary data.</text>
</comment>
<dbReference type="InterPro" id="IPR009057">
    <property type="entry name" value="Homeodomain-like_sf"/>
</dbReference>
<organism evidence="5 6">
    <name type="scientific">Blastopirellula marina</name>
    <dbReference type="NCBI Taxonomy" id="124"/>
    <lineage>
        <taxon>Bacteria</taxon>
        <taxon>Pseudomonadati</taxon>
        <taxon>Planctomycetota</taxon>
        <taxon>Planctomycetia</taxon>
        <taxon>Pirellulales</taxon>
        <taxon>Pirellulaceae</taxon>
        <taxon>Blastopirellula</taxon>
    </lineage>
</organism>
<dbReference type="GO" id="GO:0003700">
    <property type="term" value="F:DNA-binding transcription factor activity"/>
    <property type="evidence" value="ECO:0007669"/>
    <property type="project" value="InterPro"/>
</dbReference>
<keyword evidence="2" id="KW-0238">DNA-binding</keyword>
<proteinExistence type="predicted"/>
<reference evidence="5 6" key="1">
    <citation type="submission" date="2018-02" db="EMBL/GenBank/DDBJ databases">
        <title>Comparative genomes isolates from brazilian mangrove.</title>
        <authorList>
            <person name="Araujo J.E."/>
            <person name="Taketani R.G."/>
            <person name="Silva M.C.P."/>
            <person name="Loureco M.V."/>
            <person name="Andreote F.D."/>
        </authorList>
    </citation>
    <scope>NUCLEOTIDE SEQUENCE [LARGE SCALE GENOMIC DNA]</scope>
    <source>
        <strain evidence="5 6">Nap-Phe MGV</strain>
    </source>
</reference>
<evidence type="ECO:0000259" key="4">
    <source>
        <dbReference type="PROSITE" id="PS01124"/>
    </source>
</evidence>
<dbReference type="GO" id="GO:0043565">
    <property type="term" value="F:sequence-specific DNA binding"/>
    <property type="evidence" value="ECO:0007669"/>
    <property type="project" value="InterPro"/>
</dbReference>
<dbReference type="Proteomes" id="UP000237819">
    <property type="component" value="Unassembled WGS sequence"/>
</dbReference>
<dbReference type="Pfam" id="PF12833">
    <property type="entry name" value="HTH_18"/>
    <property type="match status" value="1"/>
</dbReference>
<dbReference type="Gene3D" id="1.10.10.60">
    <property type="entry name" value="Homeodomain-like"/>
    <property type="match status" value="1"/>
</dbReference>
<dbReference type="AlphaFoldDB" id="A0A2S8GHN0"/>
<dbReference type="PROSITE" id="PS01124">
    <property type="entry name" value="HTH_ARAC_FAMILY_2"/>
    <property type="match status" value="1"/>
</dbReference>
<evidence type="ECO:0000313" key="5">
    <source>
        <dbReference type="EMBL" id="PQO43953.1"/>
    </source>
</evidence>
<dbReference type="PANTHER" id="PTHR46796:SF12">
    <property type="entry name" value="HTH-TYPE DNA-BINDING TRANSCRIPTIONAL ACTIVATOR EUTR"/>
    <property type="match status" value="1"/>
</dbReference>